<keyword evidence="4" id="KW-0677">Repeat</keyword>
<dbReference type="Pfam" id="PF13499">
    <property type="entry name" value="EF-hand_7"/>
    <property type="match status" value="1"/>
</dbReference>
<dbReference type="InterPro" id="IPR018247">
    <property type="entry name" value="EF_Hand_1_Ca_BS"/>
</dbReference>
<dbReference type="RefSeq" id="XP_022308054.1">
    <property type="nucleotide sequence ID" value="XM_022452346.1"/>
</dbReference>
<keyword evidence="8" id="KW-1185">Reference proteome</keyword>
<dbReference type="InterPro" id="IPR051426">
    <property type="entry name" value="Peflin/Sorcin_CaBP"/>
</dbReference>
<dbReference type="CDD" id="cd16184">
    <property type="entry name" value="EFh_PEF_peflin"/>
    <property type="match status" value="1"/>
</dbReference>
<evidence type="ECO:0000256" key="5">
    <source>
        <dbReference type="ARBA" id="ARBA00022837"/>
    </source>
</evidence>
<keyword evidence="3" id="KW-0479">Metal-binding</keyword>
<dbReference type="SUPFAM" id="SSF47473">
    <property type="entry name" value="EF-hand"/>
    <property type="match status" value="1"/>
</dbReference>
<organism evidence="8 9">
    <name type="scientific">Crassostrea virginica</name>
    <name type="common">Eastern oyster</name>
    <dbReference type="NCBI Taxonomy" id="6565"/>
    <lineage>
        <taxon>Eukaryota</taxon>
        <taxon>Metazoa</taxon>
        <taxon>Spiralia</taxon>
        <taxon>Lophotrochozoa</taxon>
        <taxon>Mollusca</taxon>
        <taxon>Bivalvia</taxon>
        <taxon>Autobranchia</taxon>
        <taxon>Pteriomorphia</taxon>
        <taxon>Ostreida</taxon>
        <taxon>Ostreoidea</taxon>
        <taxon>Ostreidae</taxon>
        <taxon>Crassostrea</taxon>
    </lineage>
</organism>
<dbReference type="AlphaFoldDB" id="A0A8B8BYY1"/>
<comment type="subcellular location">
    <subcellularLocation>
        <location evidence="1">Cytoplasm</location>
    </subcellularLocation>
</comment>
<dbReference type="PANTHER" id="PTHR46212">
    <property type="entry name" value="PEFLIN"/>
    <property type="match status" value="1"/>
</dbReference>
<evidence type="ECO:0000259" key="7">
    <source>
        <dbReference type="PROSITE" id="PS50222"/>
    </source>
</evidence>
<dbReference type="KEGG" id="cvn:111114053"/>
<feature type="domain" description="EF-hand" evidence="7">
    <location>
        <begin position="56"/>
        <end position="91"/>
    </location>
</feature>
<dbReference type="OrthoDB" id="186625at2759"/>
<dbReference type="PROSITE" id="PS50222">
    <property type="entry name" value="EF_HAND_2"/>
    <property type="match status" value="2"/>
</dbReference>
<evidence type="ECO:0000256" key="4">
    <source>
        <dbReference type="ARBA" id="ARBA00022737"/>
    </source>
</evidence>
<keyword evidence="2" id="KW-0963">Cytoplasm</keyword>
<dbReference type="Gene3D" id="1.10.238.10">
    <property type="entry name" value="EF-hand"/>
    <property type="match status" value="1"/>
</dbReference>
<reference evidence="8" key="1">
    <citation type="submission" date="2024-06" db="UniProtKB">
        <authorList>
            <consortium name="RefSeq"/>
        </authorList>
    </citation>
    <scope>NUCLEOTIDE SEQUENCE [LARGE SCALE GENOMIC DNA]</scope>
</reference>
<dbReference type="SMART" id="SM00054">
    <property type="entry name" value="EFh"/>
    <property type="match status" value="3"/>
</dbReference>
<proteinExistence type="predicted"/>
<accession>A0A8B8BYY1</accession>
<dbReference type="PANTHER" id="PTHR46212:SF3">
    <property type="entry name" value="GH27120P"/>
    <property type="match status" value="1"/>
</dbReference>
<dbReference type="InterPro" id="IPR002048">
    <property type="entry name" value="EF_hand_dom"/>
</dbReference>
<evidence type="ECO:0000256" key="3">
    <source>
        <dbReference type="ARBA" id="ARBA00022723"/>
    </source>
</evidence>
<dbReference type="InterPro" id="IPR011992">
    <property type="entry name" value="EF-hand-dom_pair"/>
</dbReference>
<evidence type="ECO:0000256" key="1">
    <source>
        <dbReference type="ARBA" id="ARBA00004496"/>
    </source>
</evidence>
<evidence type="ECO:0000256" key="2">
    <source>
        <dbReference type="ARBA" id="ARBA00022490"/>
    </source>
</evidence>
<evidence type="ECO:0000313" key="9">
    <source>
        <dbReference type="RefSeq" id="XP_022308054.1"/>
    </source>
</evidence>
<protein>
    <submittedName>
        <fullName evidence="9">Peflin-like</fullName>
    </submittedName>
</protein>
<feature type="domain" description="EF-hand" evidence="7">
    <location>
        <begin position="123"/>
        <end position="158"/>
    </location>
</feature>
<dbReference type="GO" id="GO:0005737">
    <property type="term" value="C:cytoplasm"/>
    <property type="evidence" value="ECO:0007669"/>
    <property type="project" value="UniProtKB-SubCell"/>
</dbReference>
<evidence type="ECO:0000256" key="6">
    <source>
        <dbReference type="SAM" id="MobiDB-lite"/>
    </source>
</evidence>
<dbReference type="Pfam" id="PF13202">
    <property type="entry name" value="EF-hand_5"/>
    <property type="match status" value="2"/>
</dbReference>
<gene>
    <name evidence="9" type="primary">LOC111114053</name>
</gene>
<sequence>MAYPYGQGPPGGYGAPPQPGYGAPPQPGYGAPPGQGFGQPPPPAGYGGGGFVGQPPIDPQVQQWFLSVDSDRSGRITAIELQQALVNANWSHFNPETCRLMIGMFDKDMSGTIELHEFQSLWNYIQQWKGVFEQFDQNRSGAIDFNELCNAYRQMGYNLSPQFAQTVVAKFDTMGRRSLTLDNFIQSCVMLKGLTDAFKSRDPTGSGRVNMGYEDFMTLAVFNKV</sequence>
<evidence type="ECO:0000313" key="8">
    <source>
        <dbReference type="Proteomes" id="UP000694844"/>
    </source>
</evidence>
<reference evidence="9" key="2">
    <citation type="submission" date="2025-08" db="UniProtKB">
        <authorList>
            <consortium name="RefSeq"/>
        </authorList>
    </citation>
    <scope>IDENTIFICATION</scope>
    <source>
        <tissue evidence="9">Whole sample</tissue>
    </source>
</reference>
<feature type="region of interest" description="Disordered" evidence="6">
    <location>
        <begin position="1"/>
        <end position="53"/>
    </location>
</feature>
<dbReference type="GeneID" id="111114053"/>
<dbReference type="GO" id="GO:0048306">
    <property type="term" value="F:calcium-dependent protein binding"/>
    <property type="evidence" value="ECO:0007669"/>
    <property type="project" value="UniProtKB-ARBA"/>
</dbReference>
<name>A0A8B8BYY1_CRAVI</name>
<feature type="compositionally biased region" description="Pro residues" evidence="6">
    <location>
        <begin position="16"/>
        <end position="27"/>
    </location>
</feature>
<keyword evidence="5" id="KW-0106">Calcium</keyword>
<dbReference type="PROSITE" id="PS00018">
    <property type="entry name" value="EF_HAND_1"/>
    <property type="match status" value="2"/>
</dbReference>
<dbReference type="Proteomes" id="UP000694844">
    <property type="component" value="Chromosome 1"/>
</dbReference>
<dbReference type="GO" id="GO:0005509">
    <property type="term" value="F:calcium ion binding"/>
    <property type="evidence" value="ECO:0007669"/>
    <property type="project" value="InterPro"/>
</dbReference>